<organism evidence="2 3">
    <name type="scientific">Streptomyces paradoxus</name>
    <dbReference type="NCBI Taxonomy" id="66375"/>
    <lineage>
        <taxon>Bacteria</taxon>
        <taxon>Bacillati</taxon>
        <taxon>Actinomycetota</taxon>
        <taxon>Actinomycetes</taxon>
        <taxon>Kitasatosporales</taxon>
        <taxon>Streptomycetaceae</taxon>
        <taxon>Streptomyces</taxon>
    </lineage>
</organism>
<protein>
    <submittedName>
        <fullName evidence="2">Uncharacterized protein</fullName>
    </submittedName>
</protein>
<name>A0A7W9TE48_9ACTN</name>
<reference evidence="2 3" key="1">
    <citation type="submission" date="2020-08" db="EMBL/GenBank/DDBJ databases">
        <title>Genomic Encyclopedia of Type Strains, Phase IV (KMG-IV): sequencing the most valuable type-strain genomes for metagenomic binning, comparative biology and taxonomic classification.</title>
        <authorList>
            <person name="Goeker M."/>
        </authorList>
    </citation>
    <scope>NUCLEOTIDE SEQUENCE [LARGE SCALE GENOMIC DNA]</scope>
    <source>
        <strain evidence="2 3">DSM 43350</strain>
    </source>
</reference>
<evidence type="ECO:0000313" key="3">
    <source>
        <dbReference type="Proteomes" id="UP000591537"/>
    </source>
</evidence>
<dbReference type="Proteomes" id="UP000591537">
    <property type="component" value="Unassembled WGS sequence"/>
</dbReference>
<accession>A0A7W9TE48</accession>
<evidence type="ECO:0000256" key="1">
    <source>
        <dbReference type="SAM" id="MobiDB-lite"/>
    </source>
</evidence>
<feature type="region of interest" description="Disordered" evidence="1">
    <location>
        <begin position="48"/>
        <end position="93"/>
    </location>
</feature>
<keyword evidence="3" id="KW-1185">Reference proteome</keyword>
<sequence length="93" mass="9977">MHGVVFEGRRHDTGDKADCLRAVVRPACERPDLGPEFVTWLRGVLGELDGAHPRAPGHGGLTCESPGTRPGSPHRGSPVSRWAAGSTQRSSRR</sequence>
<evidence type="ECO:0000313" key="2">
    <source>
        <dbReference type="EMBL" id="MBB6079030.1"/>
    </source>
</evidence>
<gene>
    <name evidence="2" type="ORF">HNR57_004972</name>
</gene>
<comment type="caution">
    <text evidence="2">The sequence shown here is derived from an EMBL/GenBank/DDBJ whole genome shotgun (WGS) entry which is preliminary data.</text>
</comment>
<dbReference type="EMBL" id="JACHGV010000007">
    <property type="protein sequence ID" value="MBB6079030.1"/>
    <property type="molecule type" value="Genomic_DNA"/>
</dbReference>
<proteinExistence type="predicted"/>
<dbReference type="AlphaFoldDB" id="A0A7W9TE48"/>